<accession>A0A1F2P456</accession>
<dbReference type="Proteomes" id="UP000185779">
    <property type="component" value="Unassembled WGS sequence"/>
</dbReference>
<comment type="caution">
    <text evidence="1">The sequence shown here is derived from an EMBL/GenBank/DDBJ whole genome shotgun (WGS) entry which is preliminary data.</text>
</comment>
<evidence type="ECO:0000313" key="1">
    <source>
        <dbReference type="EMBL" id="OFV65943.1"/>
    </source>
</evidence>
<gene>
    <name evidence="1" type="ORF">SBU_001125</name>
</gene>
<keyword evidence="2" id="KW-1185">Reference proteome</keyword>
<proteinExistence type="predicted"/>
<reference evidence="1" key="1">
    <citation type="submission" date="2016-05" db="EMBL/GenBank/DDBJ databases">
        <title>Microbial consortia oxidize butane by reversing methanogenesis.</title>
        <authorList>
            <person name="Laso-Perez R."/>
            <person name="Richter M."/>
            <person name="Wegener G."/>
            <person name="Musat F."/>
        </authorList>
    </citation>
    <scope>NUCLEOTIDE SEQUENCE [LARGE SCALE GENOMIC DNA]</scope>
    <source>
        <strain evidence="1">BOX1</strain>
    </source>
</reference>
<name>A0A1F2P456_9EURY</name>
<dbReference type="AlphaFoldDB" id="A0A1F2P456"/>
<dbReference type="STRING" id="1839936.SBU_001125"/>
<organism evidence="1 2">
    <name type="scientific">Candidatus Syntropharchaeum butanivorans</name>
    <dbReference type="NCBI Taxonomy" id="1839936"/>
    <lineage>
        <taxon>Archaea</taxon>
        <taxon>Methanobacteriati</taxon>
        <taxon>Methanobacteriota</taxon>
        <taxon>Stenosarchaea group</taxon>
        <taxon>Methanomicrobia</taxon>
        <taxon>Methanosarcinales</taxon>
        <taxon>ANME-2 cluster</taxon>
        <taxon>Candidatus Syntropharchaeum</taxon>
    </lineage>
</organism>
<protein>
    <recommendedName>
        <fullName evidence="3">ClpX-type ZB domain-containing protein</fullName>
    </recommendedName>
</protein>
<evidence type="ECO:0008006" key="3">
    <source>
        <dbReference type="Google" id="ProtNLM"/>
    </source>
</evidence>
<sequence>MWKCNSCGSTFEDDVIPKKVDLGNCTLNLCYDCSRRMDYLLGDDKVVNKF</sequence>
<dbReference type="EMBL" id="LYOR01000005">
    <property type="protein sequence ID" value="OFV65943.1"/>
    <property type="molecule type" value="Genomic_DNA"/>
</dbReference>
<evidence type="ECO:0000313" key="2">
    <source>
        <dbReference type="Proteomes" id="UP000185779"/>
    </source>
</evidence>